<dbReference type="Proteomes" id="UP000444960">
    <property type="component" value="Unassembled WGS sequence"/>
</dbReference>
<reference evidence="2" key="1">
    <citation type="submission" date="2019-06" db="EMBL/GenBank/DDBJ databases">
        <title>Gordonia isolated from sludge of a wastewater treatment plant.</title>
        <authorList>
            <person name="Tamura T."/>
            <person name="Aoyama K."/>
            <person name="Kang Y."/>
            <person name="Saito S."/>
            <person name="Akiyama N."/>
            <person name="Yazawa K."/>
            <person name="Gonoi T."/>
            <person name="Mikami Y."/>
        </authorList>
    </citation>
    <scope>NUCLEOTIDE SEQUENCE [LARGE SCALE GENOMIC DNA]</scope>
    <source>
        <strain evidence="2">NBRC 107696</strain>
    </source>
</reference>
<dbReference type="AlphaFoldDB" id="A0A7I9V3L5"/>
<comment type="caution">
    <text evidence="1">The sequence shown here is derived from an EMBL/GenBank/DDBJ whole genome shotgun (WGS) entry which is preliminary data.</text>
</comment>
<accession>A0A7I9V3L5</accession>
<dbReference type="EMBL" id="BJOV01000001">
    <property type="protein sequence ID" value="GED99751.1"/>
    <property type="molecule type" value="Genomic_DNA"/>
</dbReference>
<keyword evidence="2" id="KW-1185">Reference proteome</keyword>
<protein>
    <submittedName>
        <fullName evidence="1">Uncharacterized protein</fullName>
    </submittedName>
</protein>
<organism evidence="1 2">
    <name type="scientific">Gordonia spumicola</name>
    <dbReference type="NCBI Taxonomy" id="589161"/>
    <lineage>
        <taxon>Bacteria</taxon>
        <taxon>Bacillati</taxon>
        <taxon>Actinomycetota</taxon>
        <taxon>Actinomycetes</taxon>
        <taxon>Mycobacteriales</taxon>
        <taxon>Gordoniaceae</taxon>
        <taxon>Gordonia</taxon>
    </lineage>
</organism>
<proteinExistence type="predicted"/>
<gene>
    <name evidence="1" type="ORF">nbrc107696_01980</name>
</gene>
<evidence type="ECO:0000313" key="2">
    <source>
        <dbReference type="Proteomes" id="UP000444960"/>
    </source>
</evidence>
<sequence>MGDRSGELDVAHALTAHLGLGHLDTAAFADDALEADALVLAAVALPVPGGAEDLLAEESVLLGLQGAVVDGLRLLDLTVRPGVDVVGRRKTDLEFVEKVDVEQCLLTFLV</sequence>
<evidence type="ECO:0000313" key="1">
    <source>
        <dbReference type="EMBL" id="GED99751.1"/>
    </source>
</evidence>
<name>A0A7I9V3L5_9ACTN</name>